<gene>
    <name evidence="1" type="ORF">Poly59_56900</name>
</gene>
<proteinExistence type="predicted"/>
<evidence type="ECO:0000313" key="2">
    <source>
        <dbReference type="Proteomes" id="UP000317977"/>
    </source>
</evidence>
<organism evidence="1 2">
    <name type="scientific">Rubripirellula reticaptiva</name>
    <dbReference type="NCBI Taxonomy" id="2528013"/>
    <lineage>
        <taxon>Bacteria</taxon>
        <taxon>Pseudomonadati</taxon>
        <taxon>Planctomycetota</taxon>
        <taxon>Planctomycetia</taxon>
        <taxon>Pirellulales</taxon>
        <taxon>Pirellulaceae</taxon>
        <taxon>Rubripirellula</taxon>
    </lineage>
</organism>
<sequence>MELIFFASTNVRDAKTATTAFVRIAKRLAIDYD</sequence>
<keyword evidence="2" id="KW-1185">Reference proteome</keyword>
<name>A0A5C6EFB4_9BACT</name>
<accession>A0A5C6EFB4</accession>
<dbReference type="AlphaFoldDB" id="A0A5C6EFB4"/>
<protein>
    <submittedName>
        <fullName evidence="1">Uncharacterized protein</fullName>
    </submittedName>
</protein>
<reference evidence="1 2" key="1">
    <citation type="submission" date="2019-02" db="EMBL/GenBank/DDBJ databases">
        <title>Deep-cultivation of Planctomycetes and their phenomic and genomic characterization uncovers novel biology.</title>
        <authorList>
            <person name="Wiegand S."/>
            <person name="Jogler M."/>
            <person name="Boedeker C."/>
            <person name="Pinto D."/>
            <person name="Vollmers J."/>
            <person name="Rivas-Marin E."/>
            <person name="Kohn T."/>
            <person name="Peeters S.H."/>
            <person name="Heuer A."/>
            <person name="Rast P."/>
            <person name="Oberbeckmann S."/>
            <person name="Bunk B."/>
            <person name="Jeske O."/>
            <person name="Meyerdierks A."/>
            <person name="Storesund J.E."/>
            <person name="Kallscheuer N."/>
            <person name="Luecker S."/>
            <person name="Lage O.M."/>
            <person name="Pohl T."/>
            <person name="Merkel B.J."/>
            <person name="Hornburger P."/>
            <person name="Mueller R.-W."/>
            <person name="Bruemmer F."/>
            <person name="Labrenz M."/>
            <person name="Spormann A.M."/>
            <person name="Op Den Camp H."/>
            <person name="Overmann J."/>
            <person name="Amann R."/>
            <person name="Jetten M.S.M."/>
            <person name="Mascher T."/>
            <person name="Medema M.H."/>
            <person name="Devos D.P."/>
            <person name="Kaster A.-K."/>
            <person name="Ovreas L."/>
            <person name="Rohde M."/>
            <person name="Galperin M.Y."/>
            <person name="Jogler C."/>
        </authorList>
    </citation>
    <scope>NUCLEOTIDE SEQUENCE [LARGE SCALE GENOMIC DNA]</scope>
    <source>
        <strain evidence="1 2">Poly59</strain>
    </source>
</reference>
<evidence type="ECO:0000313" key="1">
    <source>
        <dbReference type="EMBL" id="TWU46717.1"/>
    </source>
</evidence>
<comment type="caution">
    <text evidence="1">The sequence shown here is derived from an EMBL/GenBank/DDBJ whole genome shotgun (WGS) entry which is preliminary data.</text>
</comment>
<dbReference type="EMBL" id="SJPX01000006">
    <property type="protein sequence ID" value="TWU46717.1"/>
    <property type="molecule type" value="Genomic_DNA"/>
</dbReference>
<dbReference type="Proteomes" id="UP000317977">
    <property type="component" value="Unassembled WGS sequence"/>
</dbReference>